<dbReference type="GO" id="GO:0000976">
    <property type="term" value="F:transcription cis-regulatory region binding"/>
    <property type="evidence" value="ECO:0007669"/>
    <property type="project" value="TreeGrafter"/>
</dbReference>
<dbReference type="InterPro" id="IPR025997">
    <property type="entry name" value="SBP_2_dom"/>
</dbReference>
<evidence type="ECO:0000313" key="5">
    <source>
        <dbReference type="EMBL" id="QEE22594.1"/>
    </source>
</evidence>
<accession>A0A5B9DWN8</accession>
<dbReference type="SUPFAM" id="SSF53822">
    <property type="entry name" value="Periplasmic binding protein-like I"/>
    <property type="match status" value="1"/>
</dbReference>
<organism evidence="5 6">
    <name type="scientific">Paradevosia tibetensis</name>
    <dbReference type="NCBI Taxonomy" id="1447062"/>
    <lineage>
        <taxon>Bacteria</taxon>
        <taxon>Pseudomonadati</taxon>
        <taxon>Pseudomonadota</taxon>
        <taxon>Alphaproteobacteria</taxon>
        <taxon>Hyphomicrobiales</taxon>
        <taxon>Devosiaceae</taxon>
        <taxon>Paradevosia</taxon>
    </lineage>
</organism>
<evidence type="ECO:0000256" key="3">
    <source>
        <dbReference type="ARBA" id="ARBA00023163"/>
    </source>
</evidence>
<proteinExistence type="predicted"/>
<dbReference type="InterPro" id="IPR000843">
    <property type="entry name" value="HTH_LacI"/>
</dbReference>
<dbReference type="Gene3D" id="1.10.260.40">
    <property type="entry name" value="lambda repressor-like DNA-binding domains"/>
    <property type="match status" value="1"/>
</dbReference>
<dbReference type="AlphaFoldDB" id="A0A5B9DWN8"/>
<evidence type="ECO:0000256" key="2">
    <source>
        <dbReference type="ARBA" id="ARBA00023125"/>
    </source>
</evidence>
<dbReference type="SUPFAM" id="SSF47413">
    <property type="entry name" value="lambda repressor-like DNA-binding domains"/>
    <property type="match status" value="1"/>
</dbReference>
<dbReference type="SMART" id="SM00354">
    <property type="entry name" value="HTH_LACI"/>
    <property type="match status" value="1"/>
</dbReference>
<keyword evidence="6" id="KW-1185">Reference proteome</keyword>
<keyword evidence="3" id="KW-0804">Transcription</keyword>
<dbReference type="PROSITE" id="PS50932">
    <property type="entry name" value="HTH_LACI_2"/>
    <property type="match status" value="1"/>
</dbReference>
<keyword evidence="1" id="KW-0805">Transcription regulation</keyword>
<dbReference type="Proteomes" id="UP000321062">
    <property type="component" value="Chromosome"/>
</dbReference>
<evidence type="ECO:0000256" key="1">
    <source>
        <dbReference type="ARBA" id="ARBA00023015"/>
    </source>
</evidence>
<feature type="domain" description="HTH lacI-type" evidence="4">
    <location>
        <begin position="23"/>
        <end position="77"/>
    </location>
</feature>
<evidence type="ECO:0000313" key="6">
    <source>
        <dbReference type="Proteomes" id="UP000321062"/>
    </source>
</evidence>
<dbReference type="OrthoDB" id="9805774at2"/>
<dbReference type="InterPro" id="IPR028082">
    <property type="entry name" value="Peripla_BP_I"/>
</dbReference>
<dbReference type="PRINTS" id="PR00036">
    <property type="entry name" value="HTHLACI"/>
</dbReference>
<evidence type="ECO:0000259" key="4">
    <source>
        <dbReference type="PROSITE" id="PS50932"/>
    </source>
</evidence>
<gene>
    <name evidence="5" type="ORF">FNA67_21585</name>
</gene>
<dbReference type="CDD" id="cd06307">
    <property type="entry name" value="PBP1_sugar_binding"/>
    <property type="match status" value="1"/>
</dbReference>
<dbReference type="InterPro" id="IPR010982">
    <property type="entry name" value="Lambda_DNA-bd_dom_sf"/>
</dbReference>
<dbReference type="Gene3D" id="3.40.50.2300">
    <property type="match status" value="2"/>
</dbReference>
<name>A0A5B9DWN8_9HYPH</name>
<protein>
    <submittedName>
        <fullName evidence="5">Substrate-binding domain-containing protein</fullName>
    </submittedName>
</protein>
<keyword evidence="2" id="KW-0238">DNA-binding</keyword>
<dbReference type="EMBL" id="CP041690">
    <property type="protein sequence ID" value="QEE22594.1"/>
    <property type="molecule type" value="Genomic_DNA"/>
</dbReference>
<dbReference type="Pfam" id="PF13407">
    <property type="entry name" value="Peripla_BP_4"/>
    <property type="match status" value="1"/>
</dbReference>
<dbReference type="PANTHER" id="PTHR30146:SF152">
    <property type="entry name" value="TRANSCRIPTIONAL REGULATORY PROTEIN"/>
    <property type="match status" value="1"/>
</dbReference>
<dbReference type="Pfam" id="PF00356">
    <property type="entry name" value="LacI"/>
    <property type="match status" value="1"/>
</dbReference>
<dbReference type="KEGG" id="yti:FNA67_21585"/>
<reference evidence="5 6" key="1">
    <citation type="journal article" date="2015" name="Int. J. Syst. Evol. Microbiol.">
        <title>Youhaiella tibetensis gen. nov., sp. nov., isolated from subsurface sediment.</title>
        <authorList>
            <person name="Wang Y.X."/>
            <person name="Huang F.Q."/>
            <person name="Nogi Y."/>
            <person name="Pang S.J."/>
            <person name="Wang P.K."/>
            <person name="Lv J."/>
        </authorList>
    </citation>
    <scope>NUCLEOTIDE SEQUENCE [LARGE SCALE GENOMIC DNA]</scope>
    <source>
        <strain evidence="6">fig4</strain>
    </source>
</reference>
<sequence length="364" mass="38186">MSFQKGGSGLSEGVDTGLEGRRATVHDVAREAGVSLATVDRVLNGRPGVRPETAQKVEDAIKALDFRRDLSASLLARAKDLRIRFLIPSGSNEFMGNLNAAIERQAREARGQRVEISAGPVRALDPSDLKATLDGLEARSCDCAVIVATEDDMVRQAVEDASRRGIVVMTLVSDLPGSRRRAFIGIDNVAAGRTAASLLGRFLPQGGKVGLVAGSLDLRDHRERLEGFSQVLAQEFADLVAVGPMEGHDEASQTGEAVTRLLAAHPDLAGLYNLGAGNAGLIDALAAAGRAGTMRVVAHELTPSTSRGLREGVIDVVLDQNPEGEIRAAIAAARALAAGSARGGEGEGQRSPIAIGIFLRDNLR</sequence>
<dbReference type="PROSITE" id="PS00356">
    <property type="entry name" value="HTH_LACI_1"/>
    <property type="match status" value="1"/>
</dbReference>
<dbReference type="CDD" id="cd01392">
    <property type="entry name" value="HTH_LacI"/>
    <property type="match status" value="1"/>
</dbReference>
<dbReference type="GO" id="GO:0003700">
    <property type="term" value="F:DNA-binding transcription factor activity"/>
    <property type="evidence" value="ECO:0007669"/>
    <property type="project" value="TreeGrafter"/>
</dbReference>
<dbReference type="PANTHER" id="PTHR30146">
    <property type="entry name" value="LACI-RELATED TRANSCRIPTIONAL REPRESSOR"/>
    <property type="match status" value="1"/>
</dbReference>